<dbReference type="GO" id="GO:0009636">
    <property type="term" value="P:response to toxic substance"/>
    <property type="evidence" value="ECO:0007669"/>
    <property type="project" value="UniProtKB-KW"/>
</dbReference>
<evidence type="ECO:0000256" key="5">
    <source>
        <dbReference type="ARBA" id="ARBA00022575"/>
    </source>
</evidence>
<comment type="cofactor">
    <cofactor evidence="1">
        <name>heme b</name>
        <dbReference type="ChEBI" id="CHEBI:60344"/>
    </cofactor>
</comment>
<feature type="domain" description="Globin" evidence="16">
    <location>
        <begin position="492"/>
        <end position="633"/>
    </location>
</feature>
<evidence type="ECO:0000256" key="8">
    <source>
        <dbReference type="ARBA" id="ARBA00022723"/>
    </source>
</evidence>
<evidence type="ECO:0000256" key="15">
    <source>
        <dbReference type="SAM" id="Phobius"/>
    </source>
</evidence>
<dbReference type="Gene3D" id="3.40.50.80">
    <property type="entry name" value="Nucleotide-binding domain of ferredoxin-NADP reductase (FNR) module"/>
    <property type="match status" value="1"/>
</dbReference>
<dbReference type="EMBL" id="CP033153">
    <property type="protein sequence ID" value="AYO44226.1"/>
    <property type="molecule type" value="Genomic_DNA"/>
</dbReference>
<dbReference type="AlphaFoldDB" id="A0A3G2S8L4"/>
<dbReference type="PROSITE" id="PS01033">
    <property type="entry name" value="GLOBIN"/>
    <property type="match status" value="1"/>
</dbReference>
<sequence>MPGNEPAPVTEANLAKMNGEIYIEEPKEKGNSSPPVSAKTSMSLSQRAMDSMSSMVVRSIIAVNDEPIRLPTKNRKAPLSVATTAVNFRGFVQKSGPLFVFQDAVESTLMWDDWPWTTLWMGIWAVVSLHPRLFLCVPPAIALTIMCNTFFIRFPLTHEDRNKAPCEALRASFNVPDMLREEPRAPPIEPRPVKEGELKYFMHMRDIQNMMRLIIDGYDSISPIVKYLNWSDVPRTLRIFQICIVALIAAYFVAPLIPWRLAAFFGGELVLVAHHPWLKPAMEAVKKQSRDSPSRFKSAQRQHRLKQRLIDMLDEDRLPEFVWQRGWKDVEMFENQRYQPGRRSISNDLNWSPRHLRADERRPWTRGIDGYSVDITAPTDFPLRADDVDYQLDEGYEWIEGENWRIDWGGAWSSVGVDDHGYVYTDASWCHPAPYAYGTDESAPKSPFYWSQDEDDNQSTDMDSDISALAVTRRRRWLRRAITMTVTWEKPQLSESHANVIRATLPLVGEHINEITSLFYKTMFQNHPELIKDLFNRGNQKQGAQQKALAASVAVFASKLVSENEGLPAHLFSRIGHKHAALGITADQYQIVHDNLFYAIVQVLGADTVTAEVAEAWDRVYWLMADMLIKFEKGLYDEAGVEPGKVFRQVKVVQSDKLTDDVTLFSIESTDASKPLPAHKPGQYISVRARLPDGAGQLRQYSLVDDGVKAGRLSFAVKAVSATESAPAGEVSNWLSENARVGTELEVSLPFGDLVLDTASSAPVVLVSAGIGATPMMGMLSRLVHDKSERQIIVLHVDKSAATDAFASQAKQLVSKLSNCRFHSWYAEGTSDDTTTIGEKLNLGKESLPKDALVYLCGSTEFLQAAAKDLKETGIPEDNVQFELFTPNDWLIS</sequence>
<keyword evidence="11" id="KW-0408">Iron</keyword>
<keyword evidence="5" id="KW-0216">Detoxification</keyword>
<dbReference type="Proteomes" id="UP000269793">
    <property type="component" value="Chromosome VI"/>
</dbReference>
<keyword evidence="6" id="KW-0349">Heme</keyword>
<evidence type="ECO:0000259" key="17">
    <source>
        <dbReference type="PROSITE" id="PS51384"/>
    </source>
</evidence>
<dbReference type="GO" id="GO:0019825">
    <property type="term" value="F:oxygen binding"/>
    <property type="evidence" value="ECO:0007669"/>
    <property type="project" value="InterPro"/>
</dbReference>
<dbReference type="PANTHER" id="PTHR43396:SF3">
    <property type="entry name" value="FLAVOHEMOPROTEIN"/>
    <property type="match status" value="1"/>
</dbReference>
<dbReference type="InterPro" id="IPR017938">
    <property type="entry name" value="Riboflavin_synthase-like_b-brl"/>
</dbReference>
<dbReference type="VEuPathDB" id="FungiDB:DNF11_3276"/>
<gene>
    <name evidence="18" type="primary">hmp</name>
    <name evidence="18" type="ORF">DNF11_3276</name>
</gene>
<dbReference type="Pfam" id="PF00175">
    <property type="entry name" value="NAD_binding_1"/>
    <property type="match status" value="1"/>
</dbReference>
<dbReference type="GO" id="GO:0005778">
    <property type="term" value="C:peroxisomal membrane"/>
    <property type="evidence" value="ECO:0007669"/>
    <property type="project" value="UniProtKB-ARBA"/>
</dbReference>
<keyword evidence="9" id="KW-0274">FAD</keyword>
<evidence type="ECO:0000256" key="10">
    <source>
        <dbReference type="ARBA" id="ARBA00022857"/>
    </source>
</evidence>
<keyword evidence="8" id="KW-0479">Metal-binding</keyword>
<comment type="similarity">
    <text evidence="3">In the C-terminal section; belongs to the flavoprotein pyridine nucleotide cytochrome reductase family.</text>
</comment>
<evidence type="ECO:0000256" key="11">
    <source>
        <dbReference type="ARBA" id="ARBA00023004"/>
    </source>
</evidence>
<dbReference type="InterPro" id="IPR017927">
    <property type="entry name" value="FAD-bd_FR_type"/>
</dbReference>
<keyword evidence="15" id="KW-0812">Transmembrane</keyword>
<dbReference type="InterPro" id="IPR001433">
    <property type="entry name" value="OxRdtase_FAD/NAD-bd"/>
</dbReference>
<dbReference type="InterPro" id="IPR039261">
    <property type="entry name" value="FNR_nucleotide-bd"/>
</dbReference>
<evidence type="ECO:0000256" key="4">
    <source>
        <dbReference type="ARBA" id="ARBA00012229"/>
    </source>
</evidence>
<evidence type="ECO:0000259" key="16">
    <source>
        <dbReference type="PROSITE" id="PS01033"/>
    </source>
</evidence>
<dbReference type="InterPro" id="IPR012292">
    <property type="entry name" value="Globin/Proto"/>
</dbReference>
<dbReference type="STRING" id="425264.A0A3G2S8L4"/>
<proteinExistence type="inferred from homology"/>
<dbReference type="SUPFAM" id="SSF46458">
    <property type="entry name" value="Globin-like"/>
    <property type="match status" value="1"/>
</dbReference>
<keyword evidence="12" id="KW-0520">NAD</keyword>
<dbReference type="InterPro" id="IPR008333">
    <property type="entry name" value="Cbr1-like_FAD-bd_dom"/>
</dbReference>
<accession>A0A3G2S8L4</accession>
<dbReference type="CDD" id="cd14782">
    <property type="entry name" value="FHb-globin_2"/>
    <property type="match status" value="1"/>
</dbReference>
<keyword evidence="18" id="KW-0560">Oxidoreductase</keyword>
<comment type="catalytic activity">
    <reaction evidence="14">
        <text>2 nitric oxide + NADPH + 2 O2 = 2 nitrate + NADP(+) + H(+)</text>
        <dbReference type="Rhea" id="RHEA:19465"/>
        <dbReference type="ChEBI" id="CHEBI:15378"/>
        <dbReference type="ChEBI" id="CHEBI:15379"/>
        <dbReference type="ChEBI" id="CHEBI:16480"/>
        <dbReference type="ChEBI" id="CHEBI:17632"/>
        <dbReference type="ChEBI" id="CHEBI:57783"/>
        <dbReference type="ChEBI" id="CHEBI:58349"/>
        <dbReference type="EC" id="1.14.12.17"/>
    </reaction>
</comment>
<dbReference type="SUPFAM" id="SSF52343">
    <property type="entry name" value="Ferredoxin reductase-like, C-terminal NADP-linked domain"/>
    <property type="match status" value="1"/>
</dbReference>
<protein>
    <recommendedName>
        <fullName evidence="4">nitric oxide dioxygenase</fullName>
        <ecNumber evidence="4">1.14.12.17</ecNumber>
    </recommendedName>
</protein>
<keyword evidence="19" id="KW-1185">Reference proteome</keyword>
<evidence type="ECO:0000256" key="9">
    <source>
        <dbReference type="ARBA" id="ARBA00022827"/>
    </source>
</evidence>
<dbReference type="Gene3D" id="1.10.490.10">
    <property type="entry name" value="Globins"/>
    <property type="match status" value="1"/>
</dbReference>
<dbReference type="InterPro" id="IPR009050">
    <property type="entry name" value="Globin-like_sf"/>
</dbReference>
<dbReference type="GO" id="GO:0071500">
    <property type="term" value="P:cellular response to nitrosative stress"/>
    <property type="evidence" value="ECO:0007669"/>
    <property type="project" value="TreeGrafter"/>
</dbReference>
<dbReference type="GO" id="GO:0008941">
    <property type="term" value="F:nitric oxide dioxygenase NAD(P)H activity"/>
    <property type="evidence" value="ECO:0007669"/>
    <property type="project" value="UniProtKB-EC"/>
</dbReference>
<dbReference type="InterPro" id="IPR010482">
    <property type="entry name" value="TECPR1-like_DysF"/>
</dbReference>
<dbReference type="Pfam" id="PF00970">
    <property type="entry name" value="FAD_binding_6"/>
    <property type="match status" value="1"/>
</dbReference>
<dbReference type="GO" id="GO:0046872">
    <property type="term" value="F:metal ion binding"/>
    <property type="evidence" value="ECO:0007669"/>
    <property type="project" value="UniProtKB-KW"/>
</dbReference>
<dbReference type="SUPFAM" id="SSF63380">
    <property type="entry name" value="Riboflavin synthase domain-like"/>
    <property type="match status" value="1"/>
</dbReference>
<dbReference type="GO" id="GO:0020037">
    <property type="term" value="F:heme binding"/>
    <property type="evidence" value="ECO:0007669"/>
    <property type="project" value="InterPro"/>
</dbReference>
<dbReference type="Gene3D" id="2.40.30.10">
    <property type="entry name" value="Translation factors"/>
    <property type="match status" value="1"/>
</dbReference>
<evidence type="ECO:0000256" key="12">
    <source>
        <dbReference type="ARBA" id="ARBA00023027"/>
    </source>
</evidence>
<dbReference type="GO" id="GO:0071949">
    <property type="term" value="F:FAD binding"/>
    <property type="evidence" value="ECO:0007669"/>
    <property type="project" value="TreeGrafter"/>
</dbReference>
<feature type="domain" description="FAD-binding FR-type" evidence="17">
    <location>
        <begin position="645"/>
        <end position="757"/>
    </location>
</feature>
<comment type="cofactor">
    <cofactor evidence="2">
        <name>FAD</name>
        <dbReference type="ChEBI" id="CHEBI:57692"/>
    </cofactor>
</comment>
<dbReference type="Pfam" id="PF06398">
    <property type="entry name" value="Pex24p"/>
    <property type="match status" value="1"/>
</dbReference>
<evidence type="ECO:0000256" key="1">
    <source>
        <dbReference type="ARBA" id="ARBA00001970"/>
    </source>
</evidence>
<dbReference type="CDD" id="cd06184">
    <property type="entry name" value="flavohem_like_fad_nad_binding"/>
    <property type="match status" value="1"/>
</dbReference>
<dbReference type="GO" id="GO:0007031">
    <property type="term" value="P:peroxisome organization"/>
    <property type="evidence" value="ECO:0007669"/>
    <property type="project" value="UniProtKB-ARBA"/>
</dbReference>
<dbReference type="GO" id="GO:0046210">
    <property type="term" value="P:nitric oxide catabolic process"/>
    <property type="evidence" value="ECO:0007669"/>
    <property type="project" value="TreeGrafter"/>
</dbReference>
<dbReference type="PANTHER" id="PTHR43396">
    <property type="entry name" value="FLAVOHEMOPROTEIN"/>
    <property type="match status" value="1"/>
</dbReference>
<reference evidence="18 19" key="1">
    <citation type="submission" date="2018-10" db="EMBL/GenBank/DDBJ databases">
        <title>Complete genome sequence of Malassezia restricta CBS 7877.</title>
        <authorList>
            <person name="Morand S.C."/>
            <person name="Bertignac M."/>
            <person name="Iltis A."/>
            <person name="Kolder I."/>
            <person name="Pirovano W."/>
            <person name="Jourdain R."/>
            <person name="Clavaud C."/>
        </authorList>
    </citation>
    <scope>NUCLEOTIDE SEQUENCE [LARGE SCALE GENOMIC DNA]</scope>
    <source>
        <strain evidence="18 19">CBS 7877</strain>
    </source>
</reference>
<dbReference type="FunFam" id="1.10.490.10:FF:000003">
    <property type="entry name" value="Flavohemoprotein"/>
    <property type="match status" value="1"/>
</dbReference>
<dbReference type="PROSITE" id="PS51384">
    <property type="entry name" value="FAD_FR"/>
    <property type="match status" value="1"/>
</dbReference>
<keyword evidence="10" id="KW-0521">NADP</keyword>
<evidence type="ECO:0000313" key="18">
    <source>
        <dbReference type="EMBL" id="AYO44226.1"/>
    </source>
</evidence>
<evidence type="ECO:0000256" key="2">
    <source>
        <dbReference type="ARBA" id="ARBA00001974"/>
    </source>
</evidence>
<dbReference type="InterPro" id="IPR000971">
    <property type="entry name" value="Globin"/>
</dbReference>
<keyword evidence="15" id="KW-0472">Membrane</keyword>
<evidence type="ECO:0000256" key="3">
    <source>
        <dbReference type="ARBA" id="ARBA00006401"/>
    </source>
</evidence>
<dbReference type="EC" id="1.14.12.17" evidence="4"/>
<evidence type="ECO:0000256" key="13">
    <source>
        <dbReference type="ARBA" id="ARBA00048649"/>
    </source>
</evidence>
<evidence type="ECO:0000313" key="19">
    <source>
        <dbReference type="Proteomes" id="UP000269793"/>
    </source>
</evidence>
<keyword evidence="15" id="KW-1133">Transmembrane helix</keyword>
<feature type="transmembrane region" description="Helical" evidence="15">
    <location>
        <begin position="236"/>
        <end position="253"/>
    </location>
</feature>
<evidence type="ECO:0000256" key="14">
    <source>
        <dbReference type="ARBA" id="ARBA00049433"/>
    </source>
</evidence>
<keyword evidence="7" id="KW-0285">Flavoprotein</keyword>
<name>A0A3G2S8L4_MALR7</name>
<evidence type="ECO:0000256" key="6">
    <source>
        <dbReference type="ARBA" id="ARBA00022617"/>
    </source>
</evidence>
<comment type="catalytic activity">
    <reaction evidence="13">
        <text>2 nitric oxide + NADH + 2 O2 = 2 nitrate + NAD(+) + H(+)</text>
        <dbReference type="Rhea" id="RHEA:19469"/>
        <dbReference type="ChEBI" id="CHEBI:15378"/>
        <dbReference type="ChEBI" id="CHEBI:15379"/>
        <dbReference type="ChEBI" id="CHEBI:16480"/>
        <dbReference type="ChEBI" id="CHEBI:17632"/>
        <dbReference type="ChEBI" id="CHEBI:57540"/>
        <dbReference type="ChEBI" id="CHEBI:57945"/>
        <dbReference type="EC" id="1.14.12.17"/>
    </reaction>
</comment>
<dbReference type="OrthoDB" id="74314at2759"/>
<evidence type="ECO:0000256" key="7">
    <source>
        <dbReference type="ARBA" id="ARBA00022630"/>
    </source>
</evidence>
<organism evidence="18 19">
    <name type="scientific">Malassezia restricta (strain ATCC 96810 / NBRC 103918 / CBS 7877)</name>
    <name type="common">Seborrheic dermatitis infection agent</name>
    <dbReference type="NCBI Taxonomy" id="425264"/>
    <lineage>
        <taxon>Eukaryota</taxon>
        <taxon>Fungi</taxon>
        <taxon>Dikarya</taxon>
        <taxon>Basidiomycota</taxon>
        <taxon>Ustilaginomycotina</taxon>
        <taxon>Malasseziomycetes</taxon>
        <taxon>Malasseziales</taxon>
        <taxon>Malasseziaceae</taxon>
        <taxon>Malassezia</taxon>
    </lineage>
</organism>